<dbReference type="InterPro" id="IPR005821">
    <property type="entry name" value="Ion_trans_dom"/>
</dbReference>
<proteinExistence type="inferred from homology"/>
<dbReference type="CDD" id="cd00038">
    <property type="entry name" value="CAP_ED"/>
    <property type="match status" value="1"/>
</dbReference>
<organism evidence="21 22">
    <name type="scientific">Drosophila lebanonensis</name>
    <name type="common">Fruit fly</name>
    <name type="synonym">Scaptodrosophila lebanonensis</name>
    <dbReference type="NCBI Taxonomy" id="7225"/>
    <lineage>
        <taxon>Eukaryota</taxon>
        <taxon>Metazoa</taxon>
        <taxon>Ecdysozoa</taxon>
        <taxon>Arthropoda</taxon>
        <taxon>Hexapoda</taxon>
        <taxon>Insecta</taxon>
        <taxon>Pterygota</taxon>
        <taxon>Neoptera</taxon>
        <taxon>Endopterygota</taxon>
        <taxon>Diptera</taxon>
        <taxon>Brachycera</taxon>
        <taxon>Muscomorpha</taxon>
        <taxon>Ephydroidea</taxon>
        <taxon>Drosophilidae</taxon>
        <taxon>Scaptodrosophila</taxon>
    </lineage>
</organism>
<dbReference type="PRINTS" id="PR01463">
    <property type="entry name" value="EAGCHANLFMLY"/>
</dbReference>
<feature type="transmembrane region" description="Helical" evidence="19">
    <location>
        <begin position="809"/>
        <end position="833"/>
    </location>
</feature>
<evidence type="ECO:0000256" key="5">
    <source>
        <dbReference type="ARBA" id="ARBA00022475"/>
    </source>
</evidence>
<evidence type="ECO:0000256" key="8">
    <source>
        <dbReference type="ARBA" id="ARBA00022741"/>
    </source>
</evidence>
<evidence type="ECO:0000256" key="19">
    <source>
        <dbReference type="SAM" id="Phobius"/>
    </source>
</evidence>
<dbReference type="Gene3D" id="2.60.120.10">
    <property type="entry name" value="Jelly Rolls"/>
    <property type="match status" value="1"/>
</dbReference>
<dbReference type="GO" id="GO:0098855">
    <property type="term" value="C:HCN channel complex"/>
    <property type="evidence" value="ECO:0007669"/>
    <property type="project" value="TreeGrafter"/>
</dbReference>
<dbReference type="FunFam" id="1.10.287.70:FF:000083">
    <property type="entry name" value="Potassium/sodium hyperpolarization-activated cyclic nucleotide-gated channel"/>
    <property type="match status" value="1"/>
</dbReference>
<evidence type="ECO:0000256" key="10">
    <source>
        <dbReference type="ARBA" id="ARBA00023053"/>
    </source>
</evidence>
<keyword evidence="10" id="KW-0915">Sodium</keyword>
<comment type="catalytic activity">
    <reaction evidence="17">
        <text>Na(+)(in) = Na(+)(out)</text>
        <dbReference type="Rhea" id="RHEA:34963"/>
        <dbReference type="ChEBI" id="CHEBI:29101"/>
    </reaction>
</comment>
<dbReference type="Pfam" id="PF00027">
    <property type="entry name" value="cNMP_binding"/>
    <property type="match status" value="1"/>
</dbReference>
<keyword evidence="6" id="KW-0116">cAMP-binding</keyword>
<dbReference type="PROSITE" id="PS00888">
    <property type="entry name" value="CNMP_BINDING_1"/>
    <property type="match status" value="1"/>
</dbReference>
<dbReference type="SUPFAM" id="SSF81324">
    <property type="entry name" value="Voltage-gated potassium channels"/>
    <property type="match status" value="1"/>
</dbReference>
<sequence length="1345" mass="149408">MHVKHTQRRVSGPGAFGTFTNANDQRASRDSLYPNDQQQQQQRHSHSHQQLVRQSLTSLTTQGNGSGNGGSAAAGATTRRAAQAVAGDEQRTQREREHSSSSRLSSGISKQNSYDSSSSTLGRGSKRSHQQQQHHHQQQQQQQQQSAVTPTVTPNPPNLSHSHSPVSCGTISTGGQSALYDACHEYSRSLSAAPTIGAGAGAVGIGDELIGHNFSNSDPITRYSHLDDSHADASVLKSHYSECNIYAKQRQLAEPHFTNLNLSSEYDSGNDKQQLVNQTYIFKCIANSPSFLRTNKIKEQSKKLRNLSLKTRNAKKKGQIISKSNAVSDNSLHPGDKYLNLYLVEKKHSLQSHPTPTSASAPATSATSATSAASISAASSAAGAVARTLPALSAVAARQQQLLLNGALKTKTFPTYRASVKSDTKDYRSSSSTSTIPGTGQSPPVVPHSLAAKISSKNCNLLHNAGNKLSVSTNSCNKLHAASAAHVHGHGGRAHSYGYAYHPHHQQQQQQQQPHQQQQHQQQQQQQHNPQHPQHLASPKSSVSSNGHLNKYCLTDISRRKAEFNRQLSAPTDYTHHSSSNGSQQGSEAANEPVGESTITVASAGVLGFGHGVGGSGSAHTGSSSGPATAPGTLKSSLHFHNFGVHPRPTSTSCTNSFNRRHIRKHKTKLSERLLRGDSEESVRCSYCSVLNVNENDLRISFENTCTDSLVTAFDDEALLICDQGTEMVHFDDVSLYGTPKEEPMPNIPIVSEKVSANFLKSQLQSWFQPTDNRLAMKLFGSRKALVKERIRQKTSGHWVIHPCSSFRFYWDLCMLLLLVANLIILPVAISFFNDDLSTRWIAFNCLSDTIFLIDIVVNFRTGIMQQDNAEQVILDPKLIAKHYLRTWFFLDLISSIPLDYIFLIFNQDFSDSFQILHAGRALRILRLAKLLSLVRLLRLSRLVRYVSQWEEVYFLNMASVFMRIFNLICMMLLIGHWSGCLQFLVPMLQGFPSNSWVSINELQESYWLEQYSWALFKAMSHMLCIGYGRFPPQSLTDMWLTMLSMISGATCYALFLGHATNLIQSLDSSRRQYREKVKQVEEYMAYRKLPRDMRQRITEYFEHRYQGKFFDEELILGELSEKLREDVINYNCRSLVASVPFFANADSNFVSDVVTKLKYEVFQPGDIIIKEGTIGTKMYFIQEGVVDIVMANGEVATSLSDGSYFGEICLLTNARRVASVRAETYCNLFSLSVDHFNCVLDQYPLMRKTMETVAAERLNKIGKNPNIMQQKDEQLSNPESNTITAVVNALAAEADDCKDDDMDLKENLLHGSESSITEPVQTIREGLPRPRSGEFRALFEGNTP</sequence>
<dbReference type="SMART" id="SM00100">
    <property type="entry name" value="cNMP"/>
    <property type="match status" value="1"/>
</dbReference>
<feature type="region of interest" description="Disordered" evidence="18">
    <location>
        <begin position="571"/>
        <end position="595"/>
    </location>
</feature>
<feature type="compositionally biased region" description="Low complexity" evidence="18">
    <location>
        <begin position="577"/>
        <end position="587"/>
    </location>
</feature>
<keyword evidence="12 19" id="KW-0472">Membrane</keyword>
<evidence type="ECO:0000313" key="22">
    <source>
        <dbReference type="RefSeq" id="XP_030388336.1"/>
    </source>
</evidence>
<feature type="compositionally biased region" description="Low complexity" evidence="18">
    <location>
        <begin position="73"/>
        <end position="87"/>
    </location>
</feature>
<evidence type="ECO:0000256" key="15">
    <source>
        <dbReference type="ARBA" id="ARBA00023286"/>
    </source>
</evidence>
<dbReference type="InterPro" id="IPR014710">
    <property type="entry name" value="RmlC-like_jellyroll"/>
</dbReference>
<evidence type="ECO:0000256" key="13">
    <source>
        <dbReference type="ARBA" id="ARBA00023149"/>
    </source>
</evidence>
<keyword evidence="7 19" id="KW-0812">Transmembrane</keyword>
<feature type="compositionally biased region" description="Low complexity" evidence="18">
    <location>
        <begin position="429"/>
        <end position="443"/>
    </location>
</feature>
<dbReference type="Gene3D" id="1.10.287.630">
    <property type="entry name" value="Helix hairpin bin"/>
    <property type="match status" value="1"/>
</dbReference>
<keyword evidence="11" id="KW-0406">Ion transport</keyword>
<name>A0A6J2UIY1_DROLE</name>
<evidence type="ECO:0000256" key="9">
    <source>
        <dbReference type="ARBA" id="ARBA00022989"/>
    </source>
</evidence>
<evidence type="ECO:0000256" key="1">
    <source>
        <dbReference type="ARBA" id="ARBA00004651"/>
    </source>
</evidence>
<evidence type="ECO:0000313" key="21">
    <source>
        <dbReference type="Proteomes" id="UP000504634"/>
    </source>
</evidence>
<feature type="compositionally biased region" description="Basic residues" evidence="18">
    <location>
        <begin position="124"/>
        <end position="137"/>
    </location>
</feature>
<keyword evidence="9 19" id="KW-1133">Transmembrane helix</keyword>
<evidence type="ECO:0000256" key="4">
    <source>
        <dbReference type="ARBA" id="ARBA00022461"/>
    </source>
</evidence>
<dbReference type="RefSeq" id="XP_030388336.1">
    <property type="nucleotide sequence ID" value="XM_030532476.1"/>
</dbReference>
<dbReference type="GO" id="GO:0003254">
    <property type="term" value="P:regulation of membrane depolarization"/>
    <property type="evidence" value="ECO:0007669"/>
    <property type="project" value="TreeGrafter"/>
</dbReference>
<dbReference type="PROSITE" id="PS50042">
    <property type="entry name" value="CNMP_BINDING_3"/>
    <property type="match status" value="1"/>
</dbReference>
<dbReference type="Proteomes" id="UP000504634">
    <property type="component" value="Unplaced"/>
</dbReference>
<evidence type="ECO:0000256" key="16">
    <source>
        <dbReference type="ARBA" id="ARBA00023303"/>
    </source>
</evidence>
<feature type="compositionally biased region" description="Low complexity" evidence="18">
    <location>
        <begin position="138"/>
        <end position="167"/>
    </location>
</feature>
<feature type="domain" description="Cyclic nucleotide-binding" evidence="20">
    <location>
        <begin position="1142"/>
        <end position="1258"/>
    </location>
</feature>
<feature type="transmembrane region" description="Helical" evidence="19">
    <location>
        <begin position="1040"/>
        <end position="1064"/>
    </location>
</feature>
<dbReference type="InterPro" id="IPR013621">
    <property type="entry name" value="Ion_trans_N"/>
</dbReference>
<keyword evidence="5" id="KW-1003">Cell membrane</keyword>
<keyword evidence="21" id="KW-1185">Reference proteome</keyword>
<dbReference type="InterPro" id="IPR018488">
    <property type="entry name" value="cNMP-bd_CS"/>
</dbReference>
<feature type="region of interest" description="Disordered" evidence="18">
    <location>
        <begin position="1"/>
        <end position="169"/>
    </location>
</feature>
<evidence type="ECO:0000256" key="6">
    <source>
        <dbReference type="ARBA" id="ARBA00022566"/>
    </source>
</evidence>
<feature type="region of interest" description="Disordered" evidence="18">
    <location>
        <begin position="503"/>
        <end position="548"/>
    </location>
</feature>
<dbReference type="InterPro" id="IPR051413">
    <property type="entry name" value="K/Na_HCN_channel"/>
</dbReference>
<dbReference type="SUPFAM" id="SSF51206">
    <property type="entry name" value="cAMP-binding domain-like"/>
    <property type="match status" value="1"/>
</dbReference>
<feature type="transmembrane region" description="Helical" evidence="19">
    <location>
        <begin position="965"/>
        <end position="986"/>
    </location>
</feature>
<accession>A0A6J2UIY1</accession>
<comment type="similarity">
    <text evidence="2">Belongs to the potassium channel HCN family.</text>
</comment>
<feature type="compositionally biased region" description="Low complexity" evidence="18">
    <location>
        <begin position="506"/>
        <end position="535"/>
    </location>
</feature>
<dbReference type="InterPro" id="IPR018490">
    <property type="entry name" value="cNMP-bd_dom_sf"/>
</dbReference>
<evidence type="ECO:0000256" key="11">
    <source>
        <dbReference type="ARBA" id="ARBA00023065"/>
    </source>
</evidence>
<evidence type="ECO:0000256" key="12">
    <source>
        <dbReference type="ARBA" id="ARBA00023136"/>
    </source>
</evidence>
<keyword evidence="14" id="KW-0739">Sodium transport</keyword>
<evidence type="ECO:0000256" key="17">
    <source>
        <dbReference type="ARBA" id="ARBA00036239"/>
    </source>
</evidence>
<evidence type="ECO:0000259" key="20">
    <source>
        <dbReference type="PROSITE" id="PS50042"/>
    </source>
</evidence>
<comment type="subcellular location">
    <subcellularLocation>
        <location evidence="1">Cell membrane</location>
        <topology evidence="1">Multi-pass membrane protein</topology>
    </subcellularLocation>
</comment>
<dbReference type="PANTHER" id="PTHR45689">
    <property type="entry name" value="I[[H]] CHANNEL, ISOFORM E"/>
    <property type="match status" value="1"/>
</dbReference>
<evidence type="ECO:0000256" key="18">
    <source>
        <dbReference type="SAM" id="MobiDB-lite"/>
    </source>
</evidence>
<evidence type="ECO:0000256" key="2">
    <source>
        <dbReference type="ARBA" id="ARBA00006305"/>
    </source>
</evidence>
<gene>
    <name evidence="22" type="primary">LOC115634622</name>
</gene>
<dbReference type="InterPro" id="IPR003938">
    <property type="entry name" value="K_chnl_volt-dep_EAG/ELK/ERG"/>
</dbReference>
<feature type="compositionally biased region" description="Low complexity" evidence="18">
    <location>
        <begin position="37"/>
        <end position="63"/>
    </location>
</feature>
<feature type="transmembrane region" description="Helical" evidence="19">
    <location>
        <begin position="888"/>
        <end position="906"/>
    </location>
</feature>
<evidence type="ECO:0000256" key="14">
    <source>
        <dbReference type="ARBA" id="ARBA00023201"/>
    </source>
</evidence>
<keyword evidence="13" id="KW-0114">cAMP</keyword>
<dbReference type="GO" id="GO:0005249">
    <property type="term" value="F:voltage-gated potassium channel activity"/>
    <property type="evidence" value="ECO:0007669"/>
    <property type="project" value="InterPro"/>
</dbReference>
<feature type="region of interest" description="Disordered" evidence="18">
    <location>
        <begin position="419"/>
        <end position="447"/>
    </location>
</feature>
<feature type="compositionally biased region" description="Basic and acidic residues" evidence="18">
    <location>
        <begin position="88"/>
        <end position="100"/>
    </location>
</feature>
<keyword evidence="4" id="KW-0894">Sodium channel</keyword>
<feature type="compositionally biased region" description="Polar residues" evidence="18">
    <location>
        <begin position="539"/>
        <end position="548"/>
    </location>
</feature>
<dbReference type="GO" id="GO:0005272">
    <property type="term" value="F:sodium channel activity"/>
    <property type="evidence" value="ECO:0007669"/>
    <property type="project" value="UniProtKB-KW"/>
</dbReference>
<dbReference type="GO" id="GO:0030552">
    <property type="term" value="F:cAMP binding"/>
    <property type="evidence" value="ECO:0007669"/>
    <property type="project" value="UniProtKB-KW"/>
</dbReference>
<keyword evidence="3" id="KW-0813">Transport</keyword>
<dbReference type="FunFam" id="2.60.120.10:FF:000049">
    <property type="entry name" value="Potassium/sodium hyperpolarization-activated cyclic nucleotide-gated channel"/>
    <property type="match status" value="1"/>
</dbReference>
<evidence type="ECO:0000256" key="3">
    <source>
        <dbReference type="ARBA" id="ARBA00022448"/>
    </source>
</evidence>
<dbReference type="GeneID" id="115634622"/>
<dbReference type="InterPro" id="IPR000595">
    <property type="entry name" value="cNMP-bd_dom"/>
</dbReference>
<keyword evidence="8" id="KW-0547">Nucleotide-binding</keyword>
<evidence type="ECO:0000256" key="7">
    <source>
        <dbReference type="ARBA" id="ARBA00022692"/>
    </source>
</evidence>
<reference evidence="22" key="1">
    <citation type="submission" date="2025-08" db="UniProtKB">
        <authorList>
            <consortium name="RefSeq"/>
        </authorList>
    </citation>
    <scope>IDENTIFICATION</scope>
    <source>
        <strain evidence="22">11010-0011.00</strain>
        <tissue evidence="22">Whole body</tissue>
    </source>
</reference>
<dbReference type="Pfam" id="PF08412">
    <property type="entry name" value="Ion_trans_N"/>
    <property type="match status" value="1"/>
</dbReference>
<dbReference type="CTD" id="100188864"/>
<feature type="compositionally biased region" description="Polar residues" evidence="18">
    <location>
        <begin position="110"/>
        <end position="122"/>
    </location>
</feature>
<dbReference type="Pfam" id="PF00520">
    <property type="entry name" value="Ion_trans"/>
    <property type="match status" value="1"/>
</dbReference>
<dbReference type="PANTHER" id="PTHR45689:SF5">
    <property type="entry name" value="I[[H]] CHANNEL, ISOFORM E"/>
    <property type="match status" value="1"/>
</dbReference>
<keyword evidence="16" id="KW-0407">Ion channel</keyword>
<dbReference type="Gene3D" id="1.10.287.70">
    <property type="match status" value="1"/>
</dbReference>
<keyword evidence="15" id="KW-1071">Ligand-gated ion channel</keyword>
<protein>
    <submittedName>
        <fullName evidence="22">Uncharacterized protein LOC115634622 isoform X5</fullName>
    </submittedName>
</protein>